<proteinExistence type="predicted"/>
<sequence length="46" mass="5203">MKRFDELVVVPECERLGIGKSKLEFIGKTIQTHNSSHKQVKFATGD</sequence>
<dbReference type="EMBL" id="UGNC01000005">
    <property type="protein sequence ID" value="STW46182.1"/>
    <property type="molecule type" value="Genomic_DNA"/>
</dbReference>
<dbReference type="Proteomes" id="UP000255167">
    <property type="component" value="Unassembled WGS sequence"/>
</dbReference>
<reference evidence="1 2" key="1">
    <citation type="submission" date="2018-06" db="EMBL/GenBank/DDBJ databases">
        <authorList>
            <consortium name="Pathogen Informatics"/>
            <person name="Doyle S."/>
        </authorList>
    </citation>
    <scope>NUCLEOTIDE SEQUENCE [LARGE SCALE GENOMIC DNA]</scope>
    <source>
        <strain evidence="1 2">NCTC9617</strain>
    </source>
</reference>
<dbReference type="AlphaFoldDB" id="A0A378FLW8"/>
<name>A0A378FLW8_KLEPN</name>
<accession>A0A378FLW8</accession>
<gene>
    <name evidence="1" type="ORF">NCTC9617_02690</name>
</gene>
<organism evidence="1 2">
    <name type="scientific">Klebsiella pneumoniae</name>
    <dbReference type="NCBI Taxonomy" id="573"/>
    <lineage>
        <taxon>Bacteria</taxon>
        <taxon>Pseudomonadati</taxon>
        <taxon>Pseudomonadota</taxon>
        <taxon>Gammaproteobacteria</taxon>
        <taxon>Enterobacterales</taxon>
        <taxon>Enterobacteriaceae</taxon>
        <taxon>Klebsiella/Raoultella group</taxon>
        <taxon>Klebsiella</taxon>
        <taxon>Klebsiella pneumoniae complex</taxon>
    </lineage>
</organism>
<evidence type="ECO:0000313" key="1">
    <source>
        <dbReference type="EMBL" id="STW46182.1"/>
    </source>
</evidence>
<evidence type="ECO:0000313" key="2">
    <source>
        <dbReference type="Proteomes" id="UP000255167"/>
    </source>
</evidence>
<protein>
    <submittedName>
        <fullName evidence="1">Uncharacterized protein</fullName>
    </submittedName>
</protein>